<gene>
    <name evidence="1" type="ORF">BN9_132840</name>
</gene>
<keyword evidence="2" id="KW-1185">Reference proteome</keyword>
<dbReference type="InParanoid" id="A0A024FWV6"/>
<evidence type="ECO:0000313" key="1">
    <source>
        <dbReference type="EMBL" id="CCI11668.1"/>
    </source>
</evidence>
<dbReference type="AlphaFoldDB" id="A0A024FWV6"/>
<comment type="caution">
    <text evidence="1">The sequence shown here is derived from an EMBL/GenBank/DDBJ whole genome shotgun (WGS) entry which is preliminary data.</text>
</comment>
<reference evidence="1 2" key="1">
    <citation type="submission" date="2012-05" db="EMBL/GenBank/DDBJ databases">
        <title>Recombination and specialization in a pathogen metapopulation.</title>
        <authorList>
            <person name="Gardiner A."/>
            <person name="Kemen E."/>
            <person name="Schultz-Larsen T."/>
            <person name="MacLean D."/>
            <person name="Van Oosterhout C."/>
            <person name="Jones J.D.G."/>
        </authorList>
    </citation>
    <scope>NUCLEOTIDE SEQUENCE [LARGE SCALE GENOMIC DNA]</scope>
    <source>
        <strain evidence="1 2">Ac Nc2</strain>
    </source>
</reference>
<dbReference type="Proteomes" id="UP000053237">
    <property type="component" value="Unassembled WGS sequence"/>
</dbReference>
<organism evidence="1 2">
    <name type="scientific">Albugo candida</name>
    <dbReference type="NCBI Taxonomy" id="65357"/>
    <lineage>
        <taxon>Eukaryota</taxon>
        <taxon>Sar</taxon>
        <taxon>Stramenopiles</taxon>
        <taxon>Oomycota</taxon>
        <taxon>Peronosporomycetes</taxon>
        <taxon>Albuginales</taxon>
        <taxon>Albuginaceae</taxon>
        <taxon>Albugo</taxon>
    </lineage>
</organism>
<accession>A0A024FWV6</accession>
<protein>
    <submittedName>
        <fullName evidence="1">Uncharacterized protein</fullName>
    </submittedName>
</protein>
<sequence length="259" mass="29168">MEPNGKHSHLATMTTASNDVYVGETQESSDGCSPADWAYGRAYFYSRDYASRDDITSAIIEYNEKVGRAFRATTDATRGFEPPHTLVPHTCDATMVDLASYEASRGNKSSYVALIDSALQFVVDKGRDASPAEMHKKLMADGRRLTYQTCVDACIRLKSQLFDEDRTQYQFILSYVHEMNKRGHKADITLREDKTFRVVIVYNPGIHVLSEFANRGINLDGTFMKHKYGGVLLVTCCKTATMRSKLSRSHGSYNFFYAL</sequence>
<evidence type="ECO:0000313" key="2">
    <source>
        <dbReference type="Proteomes" id="UP000053237"/>
    </source>
</evidence>
<name>A0A024FWV6_9STRA</name>
<proteinExistence type="predicted"/>
<dbReference type="EMBL" id="CAIX01001489">
    <property type="protein sequence ID" value="CCI11668.1"/>
    <property type="molecule type" value="Genomic_DNA"/>
</dbReference>